<evidence type="ECO:0000313" key="1">
    <source>
        <dbReference type="EMBL" id="WVZ51863.1"/>
    </source>
</evidence>
<dbReference type="EMBL" id="CP144745">
    <property type="protein sequence ID" value="WVZ51863.1"/>
    <property type="molecule type" value="Genomic_DNA"/>
</dbReference>
<protein>
    <submittedName>
        <fullName evidence="1">Uncharacterized protein</fullName>
    </submittedName>
</protein>
<sequence>MPLAPHAVCTHGRTPFAPLPADRSAARLPAWLLSPDGLTLPPQLAPDGHTLLALHAVVPHGRMPFAPLPDGWLFALPPANPGCDGEGKSP</sequence>
<dbReference type="Proteomes" id="UP001341281">
    <property type="component" value="Chromosome 01"/>
</dbReference>
<keyword evidence="2" id="KW-1185">Reference proteome</keyword>
<dbReference type="AlphaFoldDB" id="A0AAQ3SDS7"/>
<reference evidence="1 2" key="1">
    <citation type="submission" date="2024-02" db="EMBL/GenBank/DDBJ databases">
        <title>High-quality chromosome-scale genome assembly of Pensacola bahiagrass (Paspalum notatum Flugge var. saurae).</title>
        <authorList>
            <person name="Vega J.M."/>
            <person name="Podio M."/>
            <person name="Orjuela J."/>
            <person name="Siena L.A."/>
            <person name="Pessino S.C."/>
            <person name="Combes M.C."/>
            <person name="Mariac C."/>
            <person name="Albertini E."/>
            <person name="Pupilli F."/>
            <person name="Ortiz J.P.A."/>
            <person name="Leblanc O."/>
        </authorList>
    </citation>
    <scope>NUCLEOTIDE SEQUENCE [LARGE SCALE GENOMIC DNA]</scope>
    <source>
        <strain evidence="1">R1</strain>
        <tissue evidence="1">Leaf</tissue>
    </source>
</reference>
<organism evidence="1 2">
    <name type="scientific">Paspalum notatum var. saurae</name>
    <dbReference type="NCBI Taxonomy" id="547442"/>
    <lineage>
        <taxon>Eukaryota</taxon>
        <taxon>Viridiplantae</taxon>
        <taxon>Streptophyta</taxon>
        <taxon>Embryophyta</taxon>
        <taxon>Tracheophyta</taxon>
        <taxon>Spermatophyta</taxon>
        <taxon>Magnoliopsida</taxon>
        <taxon>Liliopsida</taxon>
        <taxon>Poales</taxon>
        <taxon>Poaceae</taxon>
        <taxon>PACMAD clade</taxon>
        <taxon>Panicoideae</taxon>
        <taxon>Andropogonodae</taxon>
        <taxon>Paspaleae</taxon>
        <taxon>Paspalinae</taxon>
        <taxon>Paspalum</taxon>
    </lineage>
</organism>
<accession>A0AAQ3SDS7</accession>
<evidence type="ECO:0000313" key="2">
    <source>
        <dbReference type="Proteomes" id="UP001341281"/>
    </source>
</evidence>
<name>A0AAQ3SDS7_PASNO</name>
<proteinExistence type="predicted"/>
<gene>
    <name evidence="1" type="ORF">U9M48_002966</name>
</gene>